<feature type="transmembrane region" description="Helical" evidence="6">
    <location>
        <begin position="171"/>
        <end position="193"/>
    </location>
</feature>
<dbReference type="InterPro" id="IPR011701">
    <property type="entry name" value="MFS"/>
</dbReference>
<dbReference type="Proteomes" id="UP001165079">
    <property type="component" value="Unassembled WGS sequence"/>
</dbReference>
<feature type="transmembrane region" description="Helical" evidence="6">
    <location>
        <begin position="115"/>
        <end position="136"/>
    </location>
</feature>
<dbReference type="PANTHER" id="PTHR23501">
    <property type="entry name" value="MAJOR FACILITATOR SUPERFAMILY"/>
    <property type="match status" value="1"/>
</dbReference>
<evidence type="ECO:0000256" key="2">
    <source>
        <dbReference type="ARBA" id="ARBA00022692"/>
    </source>
</evidence>
<feature type="transmembrane region" description="Helical" evidence="6">
    <location>
        <begin position="424"/>
        <end position="449"/>
    </location>
</feature>
<comment type="subcellular location">
    <subcellularLocation>
        <location evidence="1">Cell membrane</location>
        <topology evidence="1">Multi-pass membrane protein</topology>
    </subcellularLocation>
</comment>
<dbReference type="PANTHER" id="PTHR23501:SF154">
    <property type="entry name" value="MULTIDRUG-EFFLUX TRANSPORTER RV1634-RELATED"/>
    <property type="match status" value="1"/>
</dbReference>
<keyword evidence="4 6" id="KW-0472">Membrane</keyword>
<evidence type="ECO:0000256" key="1">
    <source>
        <dbReference type="ARBA" id="ARBA00004651"/>
    </source>
</evidence>
<feature type="transmembrane region" description="Helical" evidence="6">
    <location>
        <begin position="237"/>
        <end position="256"/>
    </location>
</feature>
<dbReference type="Pfam" id="PF07690">
    <property type="entry name" value="MFS_1"/>
    <property type="match status" value="1"/>
</dbReference>
<evidence type="ECO:0000313" key="8">
    <source>
        <dbReference type="EMBL" id="GLZ75632.1"/>
    </source>
</evidence>
<evidence type="ECO:0000259" key="7">
    <source>
        <dbReference type="PROSITE" id="PS50850"/>
    </source>
</evidence>
<evidence type="ECO:0000256" key="6">
    <source>
        <dbReference type="SAM" id="Phobius"/>
    </source>
</evidence>
<dbReference type="EMBL" id="BSTX01000001">
    <property type="protein sequence ID" value="GLZ75632.1"/>
    <property type="molecule type" value="Genomic_DNA"/>
</dbReference>
<feature type="transmembrane region" description="Helical" evidence="6">
    <location>
        <begin position="360"/>
        <end position="384"/>
    </location>
</feature>
<dbReference type="PROSITE" id="PS50850">
    <property type="entry name" value="MFS"/>
    <property type="match status" value="1"/>
</dbReference>
<keyword evidence="3 6" id="KW-1133">Transmembrane helix</keyword>
<keyword evidence="9" id="KW-1185">Reference proteome</keyword>
<evidence type="ECO:0000256" key="5">
    <source>
        <dbReference type="SAM" id="MobiDB-lite"/>
    </source>
</evidence>
<dbReference type="InterPro" id="IPR036259">
    <property type="entry name" value="MFS_trans_sf"/>
</dbReference>
<feature type="transmembrane region" description="Helical" evidence="6">
    <location>
        <begin position="262"/>
        <end position="284"/>
    </location>
</feature>
<feature type="transmembrane region" description="Helical" evidence="6">
    <location>
        <begin position="48"/>
        <end position="70"/>
    </location>
</feature>
<sequence>MKLQSHPVTTTSEPPALAAPDDPNAPADDSAPAPAAPVRIFARPYRSLSIGSIALAALVAYEALAVSTAMPSVARSLDGVALYALAFGGTMAASVVGMAIGGVWNDRRGPVRPMWIGLALFLVGLLIAGAATNMWSLIGGRVVQGLGGGVFNVSLYVLVGRAFPEAMRPKMFAAFAAAWVVPSIVGPAITGVIVEHASWRLVFLGMPLLAIPASLLIRQGLRGTDTDVPGEVSRRDAARRIGWALAAGTGAALLQYGGQLRGVLAVVTLVAALGVIAAAVPRLLPRGTVRFGRGLPTVVAMRGVAASAFAAADVFVPLMLSKERGLSPSLAGLTLTVGAVFWSTGSWLQARPNLRLGRPALMRLGMISLTVGIAIVALALVPAVPVVVAMAGWSFAGLGMGLVYPLFSVLTLEMSPTSEQGANSAALQLADAVGTASLLAVTGSVFAALLSHGTIAFVPIYAVAAGLALIGALGAHRIVPKAA</sequence>
<dbReference type="Gene3D" id="1.20.1720.10">
    <property type="entry name" value="Multidrug resistance protein D"/>
    <property type="match status" value="1"/>
</dbReference>
<feature type="transmembrane region" description="Helical" evidence="6">
    <location>
        <begin position="82"/>
        <end position="103"/>
    </location>
</feature>
<feature type="transmembrane region" description="Helical" evidence="6">
    <location>
        <begin position="326"/>
        <end position="348"/>
    </location>
</feature>
<dbReference type="GO" id="GO:0022857">
    <property type="term" value="F:transmembrane transporter activity"/>
    <property type="evidence" value="ECO:0007669"/>
    <property type="project" value="InterPro"/>
</dbReference>
<name>A0A9W6SGW0_9ACTN</name>
<feature type="compositionally biased region" description="Low complexity" evidence="5">
    <location>
        <begin position="14"/>
        <end position="31"/>
    </location>
</feature>
<feature type="transmembrane region" description="Helical" evidence="6">
    <location>
        <begin position="455"/>
        <end position="475"/>
    </location>
</feature>
<evidence type="ECO:0000256" key="4">
    <source>
        <dbReference type="ARBA" id="ARBA00023136"/>
    </source>
</evidence>
<evidence type="ECO:0000313" key="9">
    <source>
        <dbReference type="Proteomes" id="UP001165079"/>
    </source>
</evidence>
<gene>
    <name evidence="8" type="ORF">Afil01_04390</name>
</gene>
<organism evidence="8 9">
    <name type="scientific">Actinorhabdospora filicis</name>
    <dbReference type="NCBI Taxonomy" id="1785913"/>
    <lineage>
        <taxon>Bacteria</taxon>
        <taxon>Bacillati</taxon>
        <taxon>Actinomycetota</taxon>
        <taxon>Actinomycetes</taxon>
        <taxon>Micromonosporales</taxon>
        <taxon>Micromonosporaceae</taxon>
        <taxon>Actinorhabdospora</taxon>
    </lineage>
</organism>
<proteinExistence type="predicted"/>
<accession>A0A9W6SGW0</accession>
<dbReference type="AlphaFoldDB" id="A0A9W6SGW0"/>
<evidence type="ECO:0000256" key="3">
    <source>
        <dbReference type="ARBA" id="ARBA00022989"/>
    </source>
</evidence>
<comment type="caution">
    <text evidence="8">The sequence shown here is derived from an EMBL/GenBank/DDBJ whole genome shotgun (WGS) entry which is preliminary data.</text>
</comment>
<keyword evidence="2 6" id="KW-0812">Transmembrane</keyword>
<feature type="compositionally biased region" description="Polar residues" evidence="5">
    <location>
        <begin position="1"/>
        <end position="13"/>
    </location>
</feature>
<reference evidence="8" key="1">
    <citation type="submission" date="2023-03" db="EMBL/GenBank/DDBJ databases">
        <title>Actinorhabdospora filicis NBRC 111898.</title>
        <authorList>
            <person name="Ichikawa N."/>
            <person name="Sato H."/>
            <person name="Tonouchi N."/>
        </authorList>
    </citation>
    <scope>NUCLEOTIDE SEQUENCE</scope>
    <source>
        <strain evidence="8">NBRC 111898</strain>
    </source>
</reference>
<feature type="transmembrane region" description="Helical" evidence="6">
    <location>
        <begin position="142"/>
        <end position="159"/>
    </location>
</feature>
<feature type="transmembrane region" description="Helical" evidence="6">
    <location>
        <begin position="296"/>
        <end position="320"/>
    </location>
</feature>
<feature type="region of interest" description="Disordered" evidence="5">
    <location>
        <begin position="1"/>
        <end position="31"/>
    </location>
</feature>
<dbReference type="InterPro" id="IPR020846">
    <property type="entry name" value="MFS_dom"/>
</dbReference>
<feature type="transmembrane region" description="Helical" evidence="6">
    <location>
        <begin position="390"/>
        <end position="412"/>
    </location>
</feature>
<dbReference type="GO" id="GO:0005886">
    <property type="term" value="C:plasma membrane"/>
    <property type="evidence" value="ECO:0007669"/>
    <property type="project" value="UniProtKB-SubCell"/>
</dbReference>
<dbReference type="SUPFAM" id="SSF103473">
    <property type="entry name" value="MFS general substrate transporter"/>
    <property type="match status" value="1"/>
</dbReference>
<feature type="transmembrane region" description="Helical" evidence="6">
    <location>
        <begin position="199"/>
        <end position="217"/>
    </location>
</feature>
<feature type="domain" description="Major facilitator superfamily (MFS) profile" evidence="7">
    <location>
        <begin position="48"/>
        <end position="483"/>
    </location>
</feature>
<protein>
    <submittedName>
        <fullName evidence="8">MFS transporter</fullName>
    </submittedName>
</protein>
<dbReference type="Gene3D" id="1.20.1250.20">
    <property type="entry name" value="MFS general substrate transporter like domains"/>
    <property type="match status" value="1"/>
</dbReference>